<dbReference type="Pfam" id="PF00410">
    <property type="entry name" value="Ribosomal_S8"/>
    <property type="match status" value="1"/>
</dbReference>
<dbReference type="CDD" id="cd00337">
    <property type="entry name" value="Ribosomal_uL14"/>
    <property type="match status" value="1"/>
</dbReference>
<dbReference type="Pfam" id="PF00411">
    <property type="entry name" value="Ribosomal_S11"/>
    <property type="match status" value="1"/>
</dbReference>
<dbReference type="Gene3D" id="3.30.420.80">
    <property type="entry name" value="Ribosomal protein S11"/>
    <property type="match status" value="1"/>
</dbReference>
<dbReference type="FunFam" id="2.40.150.20:FF:000021">
    <property type="entry name" value="Ribosomal protein L14"/>
    <property type="match status" value="1"/>
</dbReference>
<dbReference type="HAMAP" id="MF_01310">
    <property type="entry name" value="Ribosomal_uS11"/>
    <property type="match status" value="1"/>
</dbReference>
<dbReference type="PROSITE" id="PS00049">
    <property type="entry name" value="RIBOSOMAL_L14"/>
    <property type="match status" value="1"/>
</dbReference>
<dbReference type="HAMAP" id="MF_01367">
    <property type="entry name" value="Ribosomal_uL14"/>
    <property type="match status" value="1"/>
</dbReference>
<comment type="similarity">
    <text evidence="4">Belongs to the universal ribosomal protein uS8 family.</text>
</comment>
<keyword evidence="10 15" id="KW-0689">Ribosomal protein</keyword>
<name>A0AAN9JI01_CANGL</name>
<evidence type="ECO:0000313" key="16">
    <source>
        <dbReference type="EMBL" id="KAK7297639.1"/>
    </source>
</evidence>
<dbReference type="SUPFAM" id="SSF56047">
    <property type="entry name" value="Ribosomal protein S8"/>
    <property type="match status" value="1"/>
</dbReference>
<dbReference type="InterPro" id="IPR019972">
    <property type="entry name" value="Ribosomal_uL14_CS"/>
</dbReference>
<dbReference type="PANTHER" id="PTHR11759">
    <property type="entry name" value="40S RIBOSOMAL PROTEIN S14/30S RIBOSOMAL PROTEIN S11"/>
    <property type="match status" value="1"/>
</dbReference>
<keyword evidence="17" id="KW-1185">Reference proteome</keyword>
<evidence type="ECO:0000256" key="2">
    <source>
        <dbReference type="ARBA" id="ARBA00004229"/>
    </source>
</evidence>
<dbReference type="InterPro" id="IPR001971">
    <property type="entry name" value="Ribosomal_uS11"/>
</dbReference>
<reference evidence="16 17" key="1">
    <citation type="submission" date="2024-01" db="EMBL/GenBank/DDBJ databases">
        <title>The genomes of 5 underutilized Papilionoideae crops provide insights into root nodulation and disease resistanc.</title>
        <authorList>
            <person name="Jiang F."/>
        </authorList>
    </citation>
    <scope>NUCLEOTIDE SEQUENCE [LARGE SCALE GENOMIC DNA]</scope>
    <source>
        <strain evidence="16">LVBAO_FW01</strain>
        <tissue evidence="16">Leaves</tissue>
    </source>
</reference>
<dbReference type="SMART" id="SM01374">
    <property type="entry name" value="Ribosomal_L14"/>
    <property type="match status" value="1"/>
</dbReference>
<keyword evidence="11 15" id="KW-0687">Ribonucleoprotein</keyword>
<dbReference type="GO" id="GO:0015934">
    <property type="term" value="C:large ribosomal subunit"/>
    <property type="evidence" value="ECO:0007669"/>
    <property type="project" value="InterPro"/>
</dbReference>
<evidence type="ECO:0000256" key="15">
    <source>
        <dbReference type="RuleBase" id="RU003629"/>
    </source>
</evidence>
<dbReference type="Gene3D" id="3.30.1490.10">
    <property type="match status" value="1"/>
</dbReference>
<dbReference type="InterPro" id="IPR035987">
    <property type="entry name" value="Ribosomal_uS8_sf"/>
</dbReference>
<comment type="subcellular location">
    <subcellularLocation>
        <location evidence="2">Plastid</location>
        <location evidence="2">Chloroplast</location>
    </subcellularLocation>
</comment>
<dbReference type="InterPro" id="IPR005745">
    <property type="entry name" value="Ribosomal_uL14_bac-type"/>
</dbReference>
<comment type="similarity">
    <text evidence="5">Belongs to the universal ribosomal protein uL14 family.</text>
</comment>
<keyword evidence="9" id="KW-0694">RNA-binding</keyword>
<gene>
    <name evidence="16" type="ORF">VNO77_47960</name>
</gene>
<dbReference type="NCBIfam" id="NF003698">
    <property type="entry name" value="PRK05309.1"/>
    <property type="match status" value="1"/>
</dbReference>
<dbReference type="Proteomes" id="UP001367508">
    <property type="component" value="Unassembled WGS sequence"/>
</dbReference>
<evidence type="ECO:0000256" key="12">
    <source>
        <dbReference type="ARBA" id="ARBA00035153"/>
    </source>
</evidence>
<evidence type="ECO:0000256" key="7">
    <source>
        <dbReference type="ARBA" id="ARBA00022640"/>
    </source>
</evidence>
<dbReference type="InterPro" id="IPR036853">
    <property type="entry name" value="Ribosomal_uL14_sf"/>
</dbReference>
<proteinExistence type="inferred from homology"/>
<dbReference type="Gene3D" id="2.40.150.20">
    <property type="entry name" value="Ribosomal protein L14"/>
    <property type="match status" value="1"/>
</dbReference>
<keyword evidence="6" id="KW-0150">Chloroplast</keyword>
<evidence type="ECO:0000256" key="9">
    <source>
        <dbReference type="ARBA" id="ARBA00022884"/>
    </source>
</evidence>
<dbReference type="NCBIfam" id="TIGR01067">
    <property type="entry name" value="rplN_bact"/>
    <property type="match status" value="1"/>
</dbReference>
<dbReference type="Pfam" id="PF00238">
    <property type="entry name" value="Ribosomal_L14"/>
    <property type="match status" value="1"/>
</dbReference>
<evidence type="ECO:0000256" key="8">
    <source>
        <dbReference type="ARBA" id="ARBA00022730"/>
    </source>
</evidence>
<evidence type="ECO:0000256" key="6">
    <source>
        <dbReference type="ARBA" id="ARBA00022528"/>
    </source>
</evidence>
<dbReference type="SUPFAM" id="SSF50193">
    <property type="entry name" value="Ribosomal protein L14"/>
    <property type="match status" value="1"/>
</dbReference>
<dbReference type="InterPro" id="IPR000630">
    <property type="entry name" value="Ribosomal_uS8"/>
</dbReference>
<protein>
    <recommendedName>
        <fullName evidence="12">Small ribosomal subunit protein uS8c</fullName>
    </recommendedName>
    <alternativeName>
        <fullName evidence="14">30S ribosomal protein S8, chloroplastic</fullName>
    </alternativeName>
    <alternativeName>
        <fullName evidence="13">50S ribosomal protein L14, chloroplastic</fullName>
    </alternativeName>
</protein>
<organism evidence="16 17">
    <name type="scientific">Canavalia gladiata</name>
    <name type="common">Sword bean</name>
    <name type="synonym">Dolichos gladiatus</name>
    <dbReference type="NCBI Taxonomy" id="3824"/>
    <lineage>
        <taxon>Eukaryota</taxon>
        <taxon>Viridiplantae</taxon>
        <taxon>Streptophyta</taxon>
        <taxon>Embryophyta</taxon>
        <taxon>Tracheophyta</taxon>
        <taxon>Spermatophyta</taxon>
        <taxon>Magnoliopsida</taxon>
        <taxon>eudicotyledons</taxon>
        <taxon>Gunneridae</taxon>
        <taxon>Pentapetalae</taxon>
        <taxon>rosids</taxon>
        <taxon>fabids</taxon>
        <taxon>Fabales</taxon>
        <taxon>Fabaceae</taxon>
        <taxon>Papilionoideae</taxon>
        <taxon>50 kb inversion clade</taxon>
        <taxon>NPAAA clade</taxon>
        <taxon>indigoferoid/millettioid clade</taxon>
        <taxon>Phaseoleae</taxon>
        <taxon>Canavalia</taxon>
    </lineage>
</organism>
<comment type="caution">
    <text evidence="16">The sequence shown here is derived from an EMBL/GenBank/DDBJ whole genome shotgun (WGS) entry which is preliminary data.</text>
</comment>
<dbReference type="InterPro" id="IPR000218">
    <property type="entry name" value="Ribosomal_uL14"/>
</dbReference>
<evidence type="ECO:0000256" key="10">
    <source>
        <dbReference type="ARBA" id="ARBA00022980"/>
    </source>
</evidence>
<dbReference type="Gene3D" id="3.30.1370.30">
    <property type="match status" value="1"/>
</dbReference>
<evidence type="ECO:0000256" key="14">
    <source>
        <dbReference type="ARBA" id="ARBA00035516"/>
    </source>
</evidence>
<dbReference type="FunFam" id="3.30.1490.10:FF:000001">
    <property type="entry name" value="30S ribosomal protein S8"/>
    <property type="match status" value="1"/>
</dbReference>
<evidence type="ECO:0000256" key="1">
    <source>
        <dbReference type="ARBA" id="ARBA00002569"/>
    </source>
</evidence>
<dbReference type="InterPro" id="IPR036967">
    <property type="entry name" value="Ribosomal_uS11_sf"/>
</dbReference>
<dbReference type="GO" id="GO:0003735">
    <property type="term" value="F:structural constituent of ribosome"/>
    <property type="evidence" value="ECO:0007669"/>
    <property type="project" value="InterPro"/>
</dbReference>
<dbReference type="GO" id="GO:0009507">
    <property type="term" value="C:chloroplast"/>
    <property type="evidence" value="ECO:0007669"/>
    <property type="project" value="UniProtKB-SubCell"/>
</dbReference>
<evidence type="ECO:0000256" key="11">
    <source>
        <dbReference type="ARBA" id="ARBA00023274"/>
    </source>
</evidence>
<keyword evidence="7" id="KW-0934">Plastid</keyword>
<evidence type="ECO:0000256" key="13">
    <source>
        <dbReference type="ARBA" id="ARBA00035424"/>
    </source>
</evidence>
<dbReference type="GO" id="GO:0006412">
    <property type="term" value="P:translation"/>
    <property type="evidence" value="ECO:0007669"/>
    <property type="project" value="InterPro"/>
</dbReference>
<dbReference type="InterPro" id="IPR018102">
    <property type="entry name" value="Ribosomal_uS11_CS"/>
</dbReference>
<comment type="similarity">
    <text evidence="3 15">Belongs to the universal ribosomal protein uS11 family.</text>
</comment>
<evidence type="ECO:0000313" key="17">
    <source>
        <dbReference type="Proteomes" id="UP001367508"/>
    </source>
</evidence>
<comment type="function">
    <text evidence="1">One of the primary rRNA binding proteins, it binds directly to 16S rRNA central domain where it helps coordinate assembly of the platform of the 30S subunit.</text>
</comment>
<dbReference type="SUPFAM" id="SSF53137">
    <property type="entry name" value="Translational machinery components"/>
    <property type="match status" value="1"/>
</dbReference>
<dbReference type="PROSITE" id="PS00054">
    <property type="entry name" value="RIBOSOMAL_S11"/>
    <property type="match status" value="1"/>
</dbReference>
<dbReference type="EMBL" id="JAYMYQ010000043">
    <property type="protein sequence ID" value="KAK7297639.1"/>
    <property type="molecule type" value="Genomic_DNA"/>
</dbReference>
<accession>A0AAN9JI01</accession>
<evidence type="ECO:0000256" key="5">
    <source>
        <dbReference type="ARBA" id="ARBA00010745"/>
    </source>
</evidence>
<keyword evidence="8" id="KW-0699">rRNA-binding</keyword>
<dbReference type="AlphaFoldDB" id="A0AAN9JI01"/>
<evidence type="ECO:0000256" key="3">
    <source>
        <dbReference type="ARBA" id="ARBA00006194"/>
    </source>
</evidence>
<dbReference type="GO" id="GO:0019843">
    <property type="term" value="F:rRNA binding"/>
    <property type="evidence" value="ECO:0007669"/>
    <property type="project" value="UniProtKB-KW"/>
</dbReference>
<sequence>MCIRILGASNRRYAYIGDIVVAVIKEAVPNTTLERSEVIRAVIVRTCKELKRSNGIIIQYDDNAAVVIDKEGNPKGTRIFCAIARELRQLNFTKIVSLAPEDTIADIITYIRNADMNRKGMVQIPFTNITENTVKILLREGFVENVRKHRESDKYYLVLTLRYRRNRKGSYKTFLNLKRISTPGLRIYSNYQQIPRILGGMGIVILSTSRVSSRKGQIGRGKGQIATGRRVHKTPKRKIQTGVIHIQASFNNTMVTITDLQGLVIVSGSAGYYGFKGKRRGTPFAAHMAARNAIRRVADQGMQRAEVMIKGPGLGRDAALRAIRRSGILLNSIRDITPMPHNGCRSPKKRRV</sequence>
<evidence type="ECO:0000256" key="4">
    <source>
        <dbReference type="ARBA" id="ARBA00006471"/>
    </source>
</evidence>